<organism evidence="4 5">
    <name type="scientific">Capronia coronata CBS 617.96</name>
    <dbReference type="NCBI Taxonomy" id="1182541"/>
    <lineage>
        <taxon>Eukaryota</taxon>
        <taxon>Fungi</taxon>
        <taxon>Dikarya</taxon>
        <taxon>Ascomycota</taxon>
        <taxon>Pezizomycotina</taxon>
        <taxon>Eurotiomycetes</taxon>
        <taxon>Chaetothyriomycetidae</taxon>
        <taxon>Chaetothyriales</taxon>
        <taxon>Herpotrichiellaceae</taxon>
        <taxon>Capronia</taxon>
    </lineage>
</organism>
<feature type="region of interest" description="Disordered" evidence="2">
    <location>
        <begin position="604"/>
        <end position="627"/>
    </location>
</feature>
<dbReference type="STRING" id="1182541.W9YWN6"/>
<dbReference type="GeneID" id="19157388"/>
<dbReference type="PANTHER" id="PTHR42470:SF1">
    <property type="entry name" value="VAST DOMAIN-CONTAINING PROTEIN"/>
    <property type="match status" value="1"/>
</dbReference>
<dbReference type="Proteomes" id="UP000019484">
    <property type="component" value="Unassembled WGS sequence"/>
</dbReference>
<evidence type="ECO:0000256" key="1">
    <source>
        <dbReference type="SAM" id="Coils"/>
    </source>
</evidence>
<feature type="compositionally biased region" description="Low complexity" evidence="2">
    <location>
        <begin position="433"/>
        <end position="445"/>
    </location>
</feature>
<feature type="domain" description="DUF7924" evidence="3">
    <location>
        <begin position="160"/>
        <end position="317"/>
    </location>
</feature>
<proteinExistence type="predicted"/>
<dbReference type="Pfam" id="PF25545">
    <property type="entry name" value="DUF7924"/>
    <property type="match status" value="1"/>
</dbReference>
<dbReference type="eggNOG" id="ENOG502R9SQ">
    <property type="taxonomic scope" value="Eukaryota"/>
</dbReference>
<dbReference type="PANTHER" id="PTHR42470">
    <property type="entry name" value="VAST DOMAIN-CONTAINING PROTEIN"/>
    <property type="match status" value="1"/>
</dbReference>
<feature type="compositionally biased region" description="Low complexity" evidence="2">
    <location>
        <begin position="614"/>
        <end position="623"/>
    </location>
</feature>
<dbReference type="HOGENOM" id="CLU_030881_0_0_1"/>
<accession>W9YWN6</accession>
<feature type="coiled-coil region" evidence="1">
    <location>
        <begin position="487"/>
        <end position="525"/>
    </location>
</feature>
<evidence type="ECO:0000313" key="4">
    <source>
        <dbReference type="EMBL" id="EXJ94095.1"/>
    </source>
</evidence>
<feature type="compositionally biased region" description="Polar residues" evidence="2">
    <location>
        <begin position="604"/>
        <end position="613"/>
    </location>
</feature>
<keyword evidence="5" id="KW-1185">Reference proteome</keyword>
<comment type="caution">
    <text evidence="4">The sequence shown here is derived from an EMBL/GenBank/DDBJ whole genome shotgun (WGS) entry which is preliminary data.</text>
</comment>
<reference evidence="4 5" key="1">
    <citation type="submission" date="2013-03" db="EMBL/GenBank/DDBJ databases">
        <title>The Genome Sequence of Capronia coronata CBS 617.96.</title>
        <authorList>
            <consortium name="The Broad Institute Genomics Platform"/>
            <person name="Cuomo C."/>
            <person name="de Hoog S."/>
            <person name="Gorbushina A."/>
            <person name="Walker B."/>
            <person name="Young S.K."/>
            <person name="Zeng Q."/>
            <person name="Gargeya S."/>
            <person name="Fitzgerald M."/>
            <person name="Haas B."/>
            <person name="Abouelleil A."/>
            <person name="Allen A.W."/>
            <person name="Alvarado L."/>
            <person name="Arachchi H.M."/>
            <person name="Berlin A.M."/>
            <person name="Chapman S.B."/>
            <person name="Gainer-Dewar J."/>
            <person name="Goldberg J."/>
            <person name="Griggs A."/>
            <person name="Gujja S."/>
            <person name="Hansen M."/>
            <person name="Howarth C."/>
            <person name="Imamovic A."/>
            <person name="Ireland A."/>
            <person name="Larimer J."/>
            <person name="McCowan C."/>
            <person name="Murphy C."/>
            <person name="Pearson M."/>
            <person name="Poon T.W."/>
            <person name="Priest M."/>
            <person name="Roberts A."/>
            <person name="Saif S."/>
            <person name="Shea T."/>
            <person name="Sisk P."/>
            <person name="Sykes S."/>
            <person name="Wortman J."/>
            <person name="Nusbaum C."/>
            <person name="Birren B."/>
        </authorList>
    </citation>
    <scope>NUCLEOTIDE SEQUENCE [LARGE SCALE GENOMIC DNA]</scope>
    <source>
        <strain evidence="4 5">CBS 617.96</strain>
    </source>
</reference>
<dbReference type="InterPro" id="IPR057684">
    <property type="entry name" value="DUF7924"/>
</dbReference>
<sequence length="720" mass="79506">MEVLAGPDKEIITIRYASSDAKNMSTEHTTLEVSPQSDLPPFCYDGSHLPWKAFRQHVLGAHRIRILDSPPREKIPQTLVAMIEADMPNATRYGDLERAFREQVGMGRGFGPSPIFPPNILPPIDDEPRLARCMIPCFSRDALPERALNRMGPFYELQVPRSGLGCGFSSSSLSAEEISVLPPWLVTTGTIVHFDTGYISPGAALYCPFLIFERAFGEKEQQQRLEAAKNQSAVGGACCVRALQMLYARAWKGQRMPALPVAFSCVIDNTFAVLNIHWIDHGQAYCMSPLCKFDLSREEHFKSFLVWVDAVGKWALAHLLPVVKTALGRLRSTGDTPPPTPRAGKLTLDTGGNGCAITNAATAATVTSNDVLIRSLKTTFDHIPWRFEDDEFTPVSSSTASWGSPMITDVGFANMGYPLIPRTPTLSERTPTSASSLNSSSFSALQQRRQYPSLAKRLGQSQSQCQDQGSPPPAYTQNPELVWQKRFSHAMDEVRDLQRQLTALKNDALDEMRDLQRQLQLLEMDVHGSTVSVHSELSGIKTTINSLLRKETFSLRNKSLTIGIQESWSMQNSNSIPKSPLVNEVRPLKKAPTISTEKVLPTYTNEKSAPVSTPSSPKFLSPGLPSPGLPSPGMPSPTFSIQSEMNIDYTVFIPPAPPKSASLWRFASMMVSGHVVGMFIPNMLLRVFVLGCVTDVCMLAFVSPHYPSSAEYFLSLWRTR</sequence>
<keyword evidence="1" id="KW-0175">Coiled coil</keyword>
<name>W9YWN6_9EURO</name>
<evidence type="ECO:0000259" key="3">
    <source>
        <dbReference type="Pfam" id="PF25545"/>
    </source>
</evidence>
<feature type="region of interest" description="Disordered" evidence="2">
    <location>
        <begin position="423"/>
        <end position="476"/>
    </location>
</feature>
<dbReference type="OrthoDB" id="4154081at2759"/>
<protein>
    <recommendedName>
        <fullName evidence="3">DUF7924 domain-containing protein</fullName>
    </recommendedName>
</protein>
<evidence type="ECO:0000313" key="5">
    <source>
        <dbReference type="Proteomes" id="UP000019484"/>
    </source>
</evidence>
<dbReference type="RefSeq" id="XP_007721589.1">
    <property type="nucleotide sequence ID" value="XM_007723399.1"/>
</dbReference>
<feature type="compositionally biased region" description="Low complexity" evidence="2">
    <location>
        <begin position="460"/>
        <end position="469"/>
    </location>
</feature>
<dbReference type="EMBL" id="AMWN01000002">
    <property type="protein sequence ID" value="EXJ94095.1"/>
    <property type="molecule type" value="Genomic_DNA"/>
</dbReference>
<dbReference type="AlphaFoldDB" id="W9YWN6"/>
<evidence type="ECO:0000256" key="2">
    <source>
        <dbReference type="SAM" id="MobiDB-lite"/>
    </source>
</evidence>
<gene>
    <name evidence="4" type="ORF">A1O1_02488</name>
</gene>